<keyword evidence="3" id="KW-1185">Reference proteome</keyword>
<feature type="compositionally biased region" description="Pro residues" evidence="1">
    <location>
        <begin position="75"/>
        <end position="85"/>
    </location>
</feature>
<evidence type="ECO:0000313" key="2">
    <source>
        <dbReference type="EMBL" id="KAK3173118.1"/>
    </source>
</evidence>
<organism evidence="2 3">
    <name type="scientific">Lepraria neglecta</name>
    <dbReference type="NCBI Taxonomy" id="209136"/>
    <lineage>
        <taxon>Eukaryota</taxon>
        <taxon>Fungi</taxon>
        <taxon>Dikarya</taxon>
        <taxon>Ascomycota</taxon>
        <taxon>Pezizomycotina</taxon>
        <taxon>Lecanoromycetes</taxon>
        <taxon>OSLEUM clade</taxon>
        <taxon>Lecanoromycetidae</taxon>
        <taxon>Lecanorales</taxon>
        <taxon>Lecanorineae</taxon>
        <taxon>Stereocaulaceae</taxon>
        <taxon>Lepraria</taxon>
    </lineage>
</organism>
<evidence type="ECO:0000313" key="3">
    <source>
        <dbReference type="Proteomes" id="UP001276659"/>
    </source>
</evidence>
<dbReference type="Proteomes" id="UP001276659">
    <property type="component" value="Unassembled WGS sequence"/>
</dbReference>
<accession>A0AAD9Z901</accession>
<reference evidence="2" key="1">
    <citation type="submission" date="2022-11" db="EMBL/GenBank/DDBJ databases">
        <title>Chromosomal genome sequence assembly and mating type (MAT) locus characterization of the leprose asexual lichenized fungus Lepraria neglecta (Nyl.) Erichsen.</title>
        <authorList>
            <person name="Allen J.L."/>
            <person name="Pfeffer B."/>
        </authorList>
    </citation>
    <scope>NUCLEOTIDE SEQUENCE</scope>
    <source>
        <strain evidence="2">Allen 5258</strain>
    </source>
</reference>
<dbReference type="EMBL" id="JASNWA010000007">
    <property type="protein sequence ID" value="KAK3173118.1"/>
    <property type="molecule type" value="Genomic_DNA"/>
</dbReference>
<gene>
    <name evidence="2" type="ORF">OEA41_006447</name>
</gene>
<protein>
    <submittedName>
        <fullName evidence="2">Uncharacterized protein</fullName>
    </submittedName>
</protein>
<evidence type="ECO:0000256" key="1">
    <source>
        <dbReference type="SAM" id="MobiDB-lite"/>
    </source>
</evidence>
<feature type="compositionally biased region" description="Low complexity" evidence="1">
    <location>
        <begin position="25"/>
        <end position="36"/>
    </location>
</feature>
<dbReference type="AlphaFoldDB" id="A0AAD9Z901"/>
<feature type="region of interest" description="Disordered" evidence="1">
    <location>
        <begin position="380"/>
        <end position="410"/>
    </location>
</feature>
<feature type="region of interest" description="Disordered" evidence="1">
    <location>
        <begin position="135"/>
        <end position="161"/>
    </location>
</feature>
<proteinExistence type="predicted"/>
<sequence>MSKRKSRTVSLEEDTPSDWSKPRNKSSSMSTPSPKTRIQPLKRGCPSKNSHLSASPHAPTIPLPGPFFEQEQSYSPPPPPTPPPRIARQTSKGLFLDKEQSPVTLEHALSPNNESSFMAVTRVKNQTSKRCRLLTDEGSDPSLTQATTPPFQTPSLENTQPSSTLPQFVYPMPTVPAQPKNFYRLPTVPSSNNQEPTLRRERAIIYNGSTFTIPECSLVCALRMFVRHGNTGEHLDDDTAAEVLKAYREGFGRHQNAQRSETPDCHGLFDHVASNHHRGGYMAEIWADLMYKLNHRLDELGTMINDEEVSQRFNAVYENDQRTVFRPQRIPMPTLTAEQIQYKREMQVLMQRRVQMQQWQQQQAIQAQKASLLGIHRPMQVPASVPSTPEPKQKPNQKARQTTPQMSQMSEMAKQMLMPLPLSTMPTHGPPDYGLGYATL</sequence>
<feature type="region of interest" description="Disordered" evidence="1">
    <location>
        <begin position="1"/>
        <end position="88"/>
    </location>
</feature>
<name>A0AAD9Z901_9LECA</name>
<comment type="caution">
    <text evidence="2">The sequence shown here is derived from an EMBL/GenBank/DDBJ whole genome shotgun (WGS) entry which is preliminary data.</text>
</comment>
<feature type="compositionally biased region" description="Polar residues" evidence="1">
    <location>
        <begin position="394"/>
        <end position="410"/>
    </location>
</feature>
<feature type="compositionally biased region" description="Polar residues" evidence="1">
    <location>
        <begin position="141"/>
        <end position="161"/>
    </location>
</feature>